<dbReference type="EMBL" id="MUJZ01061919">
    <property type="protein sequence ID" value="OTF71250.1"/>
    <property type="molecule type" value="Genomic_DNA"/>
</dbReference>
<feature type="domain" description="E3 ubiquitin-protein ligase listerin N-terminal" evidence="2">
    <location>
        <begin position="67"/>
        <end position="145"/>
    </location>
</feature>
<comment type="function">
    <text evidence="1">E3 ubiquitin-protein ligase. Component of the ribosome quality control complex (RQC), a ribosome-associated complex that mediates ubiquitination and extraction of incompletely synthesized nascent chains for proteasomal degradation.</text>
</comment>
<keyword evidence="1" id="KW-0863">Zinc-finger</keyword>
<name>A0A1Y3AS14_EURMA</name>
<keyword evidence="1" id="KW-0862">Zinc</keyword>
<dbReference type="GO" id="GO:0016567">
    <property type="term" value="P:protein ubiquitination"/>
    <property type="evidence" value="ECO:0007669"/>
    <property type="project" value="UniProtKB-UniPathway"/>
</dbReference>
<comment type="similarity">
    <text evidence="1">Belongs to the LTN1 family.</text>
</comment>
<keyword evidence="1" id="KW-0479">Metal-binding</keyword>
<dbReference type="Proteomes" id="UP000194236">
    <property type="component" value="Unassembled WGS sequence"/>
</dbReference>
<dbReference type="AlphaFoldDB" id="A0A1Y3AS14"/>
<proteinExistence type="inferred from homology"/>
<dbReference type="GO" id="GO:0072344">
    <property type="term" value="P:rescue of stalled ribosome"/>
    <property type="evidence" value="ECO:0007669"/>
    <property type="project" value="UniProtKB-UniRule"/>
</dbReference>
<accession>A0A1Y3AS14</accession>
<feature type="non-terminal residue" evidence="3">
    <location>
        <position position="587"/>
    </location>
</feature>
<dbReference type="GO" id="GO:1990112">
    <property type="term" value="C:RQC complex"/>
    <property type="evidence" value="ECO:0007669"/>
    <property type="project" value="UniProtKB-UniRule"/>
</dbReference>
<dbReference type="GO" id="GO:0043023">
    <property type="term" value="F:ribosomal large subunit binding"/>
    <property type="evidence" value="ECO:0007669"/>
    <property type="project" value="TreeGrafter"/>
</dbReference>
<keyword evidence="1" id="KW-0808">Transferase</keyword>
<dbReference type="InterPro" id="IPR039795">
    <property type="entry name" value="LTN1/Rkr1"/>
</dbReference>
<reference evidence="3 4" key="1">
    <citation type="submission" date="2017-03" db="EMBL/GenBank/DDBJ databases">
        <title>Genome Survey of Euroglyphus maynei.</title>
        <authorList>
            <person name="Arlian L.G."/>
            <person name="Morgan M.S."/>
            <person name="Rider S.D."/>
        </authorList>
    </citation>
    <scope>NUCLEOTIDE SEQUENCE [LARGE SCALE GENOMIC DNA]</scope>
    <source>
        <strain evidence="3">Arlian Lab</strain>
        <tissue evidence="3">Whole body</tissue>
    </source>
</reference>
<evidence type="ECO:0000313" key="4">
    <source>
        <dbReference type="Proteomes" id="UP000194236"/>
    </source>
</evidence>
<dbReference type="PANTHER" id="PTHR12389">
    <property type="entry name" value="ZINC FINGER PROTEIN 294"/>
    <property type="match status" value="1"/>
</dbReference>
<comment type="pathway">
    <text evidence="1">Protein modification; protein ubiquitination.</text>
</comment>
<protein>
    <recommendedName>
        <fullName evidence="1">E3 ubiquitin-protein ligase listerin</fullName>
        <ecNumber evidence="1">2.3.2.27</ecNumber>
    </recommendedName>
    <alternativeName>
        <fullName evidence="1">RING-type E3 ubiquitin transferase listerin</fullName>
    </alternativeName>
</protein>
<organism evidence="3 4">
    <name type="scientific">Euroglyphus maynei</name>
    <name type="common">Mayne's house dust mite</name>
    <dbReference type="NCBI Taxonomy" id="6958"/>
    <lineage>
        <taxon>Eukaryota</taxon>
        <taxon>Metazoa</taxon>
        <taxon>Ecdysozoa</taxon>
        <taxon>Arthropoda</taxon>
        <taxon>Chelicerata</taxon>
        <taxon>Arachnida</taxon>
        <taxon>Acari</taxon>
        <taxon>Acariformes</taxon>
        <taxon>Sarcoptiformes</taxon>
        <taxon>Astigmata</taxon>
        <taxon>Psoroptidia</taxon>
        <taxon>Analgoidea</taxon>
        <taxon>Pyroglyphidae</taxon>
        <taxon>Pyroglyphinae</taxon>
        <taxon>Euroglyphus</taxon>
    </lineage>
</organism>
<dbReference type="GO" id="GO:0005829">
    <property type="term" value="C:cytosol"/>
    <property type="evidence" value="ECO:0007669"/>
    <property type="project" value="UniProtKB-UniRule"/>
</dbReference>
<evidence type="ECO:0000259" key="2">
    <source>
        <dbReference type="Pfam" id="PF22958"/>
    </source>
</evidence>
<sequence length="587" mass="68260">MSNRTKGNVKPSNSERASRLLTTNKFLSFSEASKNLSSVYKTSDGGGVGGSRQNDSITTSAFDCEISSDFQQIFKHMAKKDVNTKVKALEEFVELCRSKNQTELLSIAKFWFRVYRKLANSLEWNIRNASHEAQYRFISSLDKNSIIDHFESPLNESPPIDYRTGEISFQSLITMPAVMWNSCFDAYSQPFQSARNVFRHLFPREKTISFLLNNCDSILNYCLYFIFNKIPIELFYNTSLPADSIRMFEDHQLGTCLLGLSTMINELLCFYVKNNPNDIQNVYECLEKIFIRLNDEFVRCTGLDRDSQIPTTTMSTDKTLEKQMEDLQALELSKKDKRKLQRNYFSTIMNGMVDSTIEIRGISWLLTSHLLSNNDLFNLWSVINRNDWLIKTLKPFINNGMKSSGSIIDFGIDRIGLKSYSAVYAELSYQMESYFSGLSLICPTYYGRCMADFKDKINLVTVFIRSFNQTEHCQFLIFDLFLTNLLDSFENIGLLTDMLFLIELFFNILCLALIECFRQSDEQNKQKQQMITSIIEHLHHLLKRTMLKNDKRDLFLRSQVYLNHLLLINRVKQFDEYRSSFETQLLS</sequence>
<dbReference type="EC" id="2.3.2.27" evidence="1"/>
<feature type="domain" description="E3 ubiquitin-protein ligase listerin N-terminal" evidence="2">
    <location>
        <begin position="178"/>
        <end position="407"/>
    </location>
</feature>
<dbReference type="GO" id="GO:0061630">
    <property type="term" value="F:ubiquitin protein ligase activity"/>
    <property type="evidence" value="ECO:0007669"/>
    <property type="project" value="UniProtKB-UniRule"/>
</dbReference>
<dbReference type="GO" id="GO:0008270">
    <property type="term" value="F:zinc ion binding"/>
    <property type="evidence" value="ECO:0007669"/>
    <property type="project" value="UniProtKB-KW"/>
</dbReference>
<dbReference type="InterPro" id="IPR054476">
    <property type="entry name" value="Ltn1_N"/>
</dbReference>
<gene>
    <name evidence="3" type="ORF">BLA29_003178</name>
</gene>
<dbReference type="Pfam" id="PF22958">
    <property type="entry name" value="Ltn1_1st"/>
    <property type="match status" value="2"/>
</dbReference>
<comment type="subunit">
    <text evidence="1">Component of the ribosome quality control complex (RQC).</text>
</comment>
<dbReference type="UniPathway" id="UPA00143"/>
<dbReference type="PANTHER" id="PTHR12389:SF0">
    <property type="entry name" value="E3 UBIQUITIN-PROTEIN LIGASE LISTERIN"/>
    <property type="match status" value="1"/>
</dbReference>
<comment type="caution">
    <text evidence="3">The sequence shown here is derived from an EMBL/GenBank/DDBJ whole genome shotgun (WGS) entry which is preliminary data.</text>
</comment>
<evidence type="ECO:0000256" key="1">
    <source>
        <dbReference type="RuleBase" id="RU367090"/>
    </source>
</evidence>
<keyword evidence="4" id="KW-1185">Reference proteome</keyword>
<dbReference type="OrthoDB" id="6108at2759"/>
<keyword evidence="1" id="KW-0833">Ubl conjugation pathway</keyword>
<comment type="catalytic activity">
    <reaction evidence="1">
        <text>S-ubiquitinyl-[E2 ubiquitin-conjugating enzyme]-L-cysteine + [acceptor protein]-L-lysine = [E2 ubiquitin-conjugating enzyme]-L-cysteine + N(6)-ubiquitinyl-[acceptor protein]-L-lysine.</text>
        <dbReference type="EC" id="2.3.2.27"/>
    </reaction>
</comment>
<evidence type="ECO:0000313" key="3">
    <source>
        <dbReference type="EMBL" id="OTF71250.1"/>
    </source>
</evidence>
<dbReference type="GO" id="GO:1990116">
    <property type="term" value="P:ribosome-associated ubiquitin-dependent protein catabolic process"/>
    <property type="evidence" value="ECO:0007669"/>
    <property type="project" value="UniProtKB-UniRule"/>
</dbReference>